<protein>
    <submittedName>
        <fullName evidence="1">Uncharacterized protein</fullName>
    </submittedName>
</protein>
<reference evidence="1" key="1">
    <citation type="submission" date="2013-11" db="EMBL/GenBank/DDBJ databases">
        <title>Genome sequence of the fusiform rust pathogen reveals effectors for host alternation and coevolution with pine.</title>
        <authorList>
            <consortium name="DOE Joint Genome Institute"/>
            <person name="Smith K."/>
            <person name="Pendleton A."/>
            <person name="Kubisiak T."/>
            <person name="Anderson C."/>
            <person name="Salamov A."/>
            <person name="Aerts A."/>
            <person name="Riley R."/>
            <person name="Clum A."/>
            <person name="Lindquist E."/>
            <person name="Ence D."/>
            <person name="Campbell M."/>
            <person name="Kronenberg Z."/>
            <person name="Feau N."/>
            <person name="Dhillon B."/>
            <person name="Hamelin R."/>
            <person name="Burleigh J."/>
            <person name="Smith J."/>
            <person name="Yandell M."/>
            <person name="Nelson C."/>
            <person name="Grigoriev I."/>
            <person name="Davis J."/>
        </authorList>
    </citation>
    <scope>NUCLEOTIDE SEQUENCE</scope>
    <source>
        <strain evidence="1">G11</strain>
    </source>
</reference>
<keyword evidence="2" id="KW-1185">Reference proteome</keyword>
<proteinExistence type="predicted"/>
<dbReference type="Proteomes" id="UP000886653">
    <property type="component" value="Unassembled WGS sequence"/>
</dbReference>
<evidence type="ECO:0000313" key="2">
    <source>
        <dbReference type="Proteomes" id="UP000886653"/>
    </source>
</evidence>
<comment type="caution">
    <text evidence="1">The sequence shown here is derived from an EMBL/GenBank/DDBJ whole genome shotgun (WGS) entry which is preliminary data.</text>
</comment>
<sequence length="161" mass="18129">MLSSRFPPAITSPTLKDASFVPRNSKRNGIHFGSEALPIPSYSPTVIVAPTVTYRSEVSVPLSPPTTSTNASAFNDRLSSDFDVKRLPAQNQMNTAMSCRVLDVNGKSLEFSQLLDRKYRTIVIFIRNFRCVMPRDYLSLYSLFKRAGLRLSSEPKEPHDW</sequence>
<dbReference type="EMBL" id="MU167292">
    <property type="protein sequence ID" value="KAG0144586.1"/>
    <property type="molecule type" value="Genomic_DNA"/>
</dbReference>
<dbReference type="AlphaFoldDB" id="A0A9P6NJA5"/>
<accession>A0A9P6NJA5</accession>
<dbReference type="OrthoDB" id="40334at2759"/>
<name>A0A9P6NJA5_9BASI</name>
<organism evidence="1 2">
    <name type="scientific">Cronartium quercuum f. sp. fusiforme G11</name>
    <dbReference type="NCBI Taxonomy" id="708437"/>
    <lineage>
        <taxon>Eukaryota</taxon>
        <taxon>Fungi</taxon>
        <taxon>Dikarya</taxon>
        <taxon>Basidiomycota</taxon>
        <taxon>Pucciniomycotina</taxon>
        <taxon>Pucciniomycetes</taxon>
        <taxon>Pucciniales</taxon>
        <taxon>Coleosporiaceae</taxon>
        <taxon>Cronartium</taxon>
    </lineage>
</organism>
<evidence type="ECO:0000313" key="1">
    <source>
        <dbReference type="EMBL" id="KAG0144586.1"/>
    </source>
</evidence>
<gene>
    <name evidence="1" type="ORF">CROQUDRAFT_659779</name>
</gene>